<proteinExistence type="predicted"/>
<evidence type="ECO:0000313" key="5">
    <source>
        <dbReference type="Ensembl" id="ENSOTSP00005087908.1"/>
    </source>
</evidence>
<protein>
    <submittedName>
        <fullName evidence="5">Uncharacterized protein</fullName>
    </submittedName>
</protein>
<dbReference type="PANTHER" id="PTHR46545">
    <property type="entry name" value="LEUCINE-RICH REPEAT-CONTAINING PROTEIN 51"/>
    <property type="match status" value="1"/>
</dbReference>
<reference evidence="5" key="1">
    <citation type="submission" date="2025-08" db="UniProtKB">
        <authorList>
            <consortium name="Ensembl"/>
        </authorList>
    </citation>
    <scope>IDENTIFICATION</scope>
</reference>
<evidence type="ECO:0000313" key="6">
    <source>
        <dbReference type="Proteomes" id="UP000694402"/>
    </source>
</evidence>
<organism evidence="5 6">
    <name type="scientific">Oncorhynchus tshawytscha</name>
    <name type="common">Chinook salmon</name>
    <name type="synonym">Salmo tshawytscha</name>
    <dbReference type="NCBI Taxonomy" id="74940"/>
    <lineage>
        <taxon>Eukaryota</taxon>
        <taxon>Metazoa</taxon>
        <taxon>Chordata</taxon>
        <taxon>Craniata</taxon>
        <taxon>Vertebrata</taxon>
        <taxon>Euteleostomi</taxon>
        <taxon>Actinopterygii</taxon>
        <taxon>Neopterygii</taxon>
        <taxon>Teleostei</taxon>
        <taxon>Protacanthopterygii</taxon>
        <taxon>Salmoniformes</taxon>
        <taxon>Salmonidae</taxon>
        <taxon>Salmoninae</taxon>
        <taxon>Oncorhynchus</taxon>
    </lineage>
</organism>
<dbReference type="Proteomes" id="UP000694402">
    <property type="component" value="Unassembled WGS sequence"/>
</dbReference>
<accession>A0A8C8IZH3</accession>
<sequence>MTGKPCHIGVLSYTSLSVSLSEALMEELNQGLRPLKQNAEKKFCSRSMHVNNNNNNIITDFNNTSHLGSTCPSTTSHTAVLVELKELRVLYRHDKSICNLSEVDKLGALPFLHGSTMENEGSYRGYVIAALPHLLTSAL</sequence>
<evidence type="ECO:0000256" key="3">
    <source>
        <dbReference type="ARBA" id="ARBA00022614"/>
    </source>
</evidence>
<reference evidence="5" key="2">
    <citation type="submission" date="2025-09" db="UniProtKB">
        <authorList>
            <consortium name="Ensembl"/>
        </authorList>
    </citation>
    <scope>IDENTIFICATION</scope>
</reference>
<evidence type="ECO:0000256" key="4">
    <source>
        <dbReference type="ARBA" id="ARBA00022737"/>
    </source>
</evidence>
<dbReference type="Ensembl" id="ENSOTST00005095419.2">
    <property type="protein sequence ID" value="ENSOTSP00005087908.1"/>
    <property type="gene ID" value="ENSOTSG00005041424.2"/>
</dbReference>
<keyword evidence="2" id="KW-0963">Cytoplasm</keyword>
<dbReference type="GO" id="GO:0005737">
    <property type="term" value="C:cytoplasm"/>
    <property type="evidence" value="ECO:0007669"/>
    <property type="project" value="UniProtKB-SubCell"/>
</dbReference>
<evidence type="ECO:0000256" key="1">
    <source>
        <dbReference type="ARBA" id="ARBA00004496"/>
    </source>
</evidence>
<dbReference type="AlphaFoldDB" id="A0A8C8IZH3"/>
<keyword evidence="6" id="KW-1185">Reference proteome</keyword>
<keyword evidence="4" id="KW-0677">Repeat</keyword>
<evidence type="ECO:0000256" key="2">
    <source>
        <dbReference type="ARBA" id="ARBA00022490"/>
    </source>
</evidence>
<keyword evidence="3" id="KW-0433">Leucine-rich repeat</keyword>
<name>A0A8C8IZH3_ONCTS</name>
<dbReference type="PANTHER" id="PTHR46545:SF1">
    <property type="entry name" value="LEUCINE-RICH REPEAT-CONTAINING PROTEIN 51"/>
    <property type="match status" value="1"/>
</dbReference>
<dbReference type="GeneTree" id="ENSGT00990000211456"/>
<comment type="subcellular location">
    <subcellularLocation>
        <location evidence="1">Cytoplasm</location>
    </subcellularLocation>
</comment>